<keyword evidence="7" id="KW-0238">DNA-binding</keyword>
<protein>
    <recommendedName>
        <fullName evidence="10">ATP-dependent DNA helicase</fullName>
        <ecNumber evidence="10">5.6.2.4</ecNumber>
    </recommendedName>
</protein>
<dbReference type="InterPro" id="IPR032284">
    <property type="entry name" value="RecQ_Zn-bd"/>
</dbReference>
<dbReference type="GO" id="GO:0003677">
    <property type="term" value="F:DNA binding"/>
    <property type="evidence" value="ECO:0007669"/>
    <property type="project" value="UniProtKB-KW"/>
</dbReference>
<dbReference type="NCBIfam" id="TIGR00614">
    <property type="entry name" value="recQ_fam"/>
    <property type="match status" value="1"/>
</dbReference>
<proteinExistence type="inferred from homology"/>
<dbReference type="InterPro" id="IPR004589">
    <property type="entry name" value="DNA_helicase_ATP-dep_RecQ"/>
</dbReference>
<dbReference type="GO" id="GO:0016887">
    <property type="term" value="F:ATP hydrolysis activity"/>
    <property type="evidence" value="ECO:0007669"/>
    <property type="project" value="RHEA"/>
</dbReference>
<dbReference type="Proteomes" id="UP000001194">
    <property type="component" value="Unassembled WGS sequence"/>
</dbReference>
<dbReference type="PROSITE" id="PS51194">
    <property type="entry name" value="HELICASE_CTER"/>
    <property type="match status" value="1"/>
</dbReference>
<comment type="catalytic activity">
    <reaction evidence="9 10">
        <text>Couples ATP hydrolysis with the unwinding of duplex DNA by translocating in the 3'-5' direction.</text>
        <dbReference type="EC" id="5.6.2.4"/>
    </reaction>
</comment>
<keyword evidence="5 10" id="KW-0347">Helicase</keyword>
<gene>
    <name evidence="13" type="ORF">LACBIDRAFT_165891</name>
</gene>
<dbReference type="InterPro" id="IPR027417">
    <property type="entry name" value="P-loop_NTPase"/>
</dbReference>
<dbReference type="GO" id="GO:0009378">
    <property type="term" value="F:four-way junction helicase activity"/>
    <property type="evidence" value="ECO:0007669"/>
    <property type="project" value="TreeGrafter"/>
</dbReference>
<keyword evidence="4 10" id="KW-0378">Hydrolase</keyword>
<dbReference type="KEGG" id="lbc:LACBIDRAFT_165891"/>
<dbReference type="OrthoDB" id="10261556at2759"/>
<evidence type="ECO:0000256" key="8">
    <source>
        <dbReference type="ARBA" id="ARBA00023235"/>
    </source>
</evidence>
<comment type="catalytic activity">
    <reaction evidence="10">
        <text>ATP + H2O = ADP + phosphate + H(+)</text>
        <dbReference type="Rhea" id="RHEA:13065"/>
        <dbReference type="ChEBI" id="CHEBI:15377"/>
        <dbReference type="ChEBI" id="CHEBI:15378"/>
        <dbReference type="ChEBI" id="CHEBI:30616"/>
        <dbReference type="ChEBI" id="CHEBI:43474"/>
        <dbReference type="ChEBI" id="CHEBI:456216"/>
    </reaction>
</comment>
<evidence type="ECO:0000256" key="5">
    <source>
        <dbReference type="ARBA" id="ARBA00022806"/>
    </source>
</evidence>
<evidence type="ECO:0000259" key="11">
    <source>
        <dbReference type="PROSITE" id="PS51192"/>
    </source>
</evidence>
<evidence type="ECO:0000256" key="2">
    <source>
        <dbReference type="ARBA" id="ARBA00022723"/>
    </source>
</evidence>
<dbReference type="SMART" id="SM00487">
    <property type="entry name" value="DEXDc"/>
    <property type="match status" value="1"/>
</dbReference>
<dbReference type="Pfam" id="PF16124">
    <property type="entry name" value="RecQ_Zn_bind"/>
    <property type="match status" value="1"/>
</dbReference>
<dbReference type="Pfam" id="PF00270">
    <property type="entry name" value="DEAD"/>
    <property type="match status" value="1"/>
</dbReference>
<dbReference type="GO" id="GO:0005634">
    <property type="term" value="C:nucleus"/>
    <property type="evidence" value="ECO:0007669"/>
    <property type="project" value="UniProtKB-SubCell"/>
</dbReference>
<evidence type="ECO:0000256" key="9">
    <source>
        <dbReference type="ARBA" id="ARBA00034617"/>
    </source>
</evidence>
<keyword evidence="2" id="KW-0479">Metal-binding</keyword>
<dbReference type="InterPro" id="IPR011545">
    <property type="entry name" value="DEAD/DEAH_box_helicase_dom"/>
</dbReference>
<dbReference type="RefSeq" id="XP_001882268.1">
    <property type="nucleotide sequence ID" value="XM_001882233.1"/>
</dbReference>
<sequence>IDYGHDVFEWGKGLKDQMKRVFGIDNFRLCQEGVCNANMDGRDIVCVMPTGGGKSLTYQLPALLSAGCTLVISPLISLITDQILHLREAGVEAVMLTGSMPKEEKQDAMRRLRLLADGKVAPGTGGVVKLCYFTPEKLANDKHFLGLIQRLYETRFVIDEAHCLSSLGHDFRHDYQKLHILRKQFPRVPIMALSATCPPLVLKDLVKTLGLPPIVDGYNADDEGTVYFTSPLYRKNLHYKVLAKPAKSAEMYQLMVDYILEHHPNDTGIVYCFSRKESEIVAQQLKELSQNRIRTGTYHADVAAAQKESLHKAWRNGSVRVVCATIAFGLGIDKGDVRFVIHHSKSLEGFYQESGRAGRDGKDSDCILYYRPQDGTNLVSMVATERDGQSKILSMLEFAEDVEQCRKIQFATYFSQSSNLSIASWSTSDASALQRCGHCDNCIRPQDTVHRSDVTLDTWRILKVATFVNRSGGKVTLSGLADLARGLGGGKFEVNQGKRGKMKCSLDLEAECGGKVGIDKTEIEHLLIQLILQKYLDVEYHQTAYKGIVYIVPGQLAPTLVHLGKKDIEA</sequence>
<evidence type="ECO:0000256" key="10">
    <source>
        <dbReference type="RuleBase" id="RU364117"/>
    </source>
</evidence>
<dbReference type="EMBL" id="DS547106">
    <property type="protein sequence ID" value="EDR06895.1"/>
    <property type="molecule type" value="Genomic_DNA"/>
</dbReference>
<dbReference type="GO" id="GO:0005737">
    <property type="term" value="C:cytoplasm"/>
    <property type="evidence" value="ECO:0007669"/>
    <property type="project" value="TreeGrafter"/>
</dbReference>
<feature type="domain" description="Helicase C-terminal" evidence="12">
    <location>
        <begin position="254"/>
        <end position="403"/>
    </location>
</feature>
<dbReference type="GO" id="GO:0005524">
    <property type="term" value="F:ATP binding"/>
    <property type="evidence" value="ECO:0007669"/>
    <property type="project" value="UniProtKB-KW"/>
</dbReference>
<dbReference type="GO" id="GO:0005694">
    <property type="term" value="C:chromosome"/>
    <property type="evidence" value="ECO:0007669"/>
    <property type="project" value="TreeGrafter"/>
</dbReference>
<evidence type="ECO:0000313" key="14">
    <source>
        <dbReference type="Proteomes" id="UP000001194"/>
    </source>
</evidence>
<keyword evidence="10" id="KW-0539">Nucleus</keyword>
<dbReference type="Gene3D" id="3.40.50.300">
    <property type="entry name" value="P-loop containing nucleotide triphosphate hydrolases"/>
    <property type="match status" value="2"/>
</dbReference>
<dbReference type="InterPro" id="IPR036388">
    <property type="entry name" value="WH-like_DNA-bd_sf"/>
</dbReference>
<evidence type="ECO:0000313" key="13">
    <source>
        <dbReference type="EMBL" id="EDR06895.1"/>
    </source>
</evidence>
<dbReference type="GO" id="GO:0046872">
    <property type="term" value="F:metal ion binding"/>
    <property type="evidence" value="ECO:0007669"/>
    <property type="project" value="UniProtKB-KW"/>
</dbReference>
<keyword evidence="3 10" id="KW-0547">Nucleotide-binding</keyword>
<dbReference type="HOGENOM" id="CLU_001103_12_5_1"/>
<dbReference type="AlphaFoldDB" id="B0DEA3"/>
<dbReference type="InterPro" id="IPR001650">
    <property type="entry name" value="Helicase_C-like"/>
</dbReference>
<keyword evidence="6 10" id="KW-0067">ATP-binding</keyword>
<dbReference type="CDD" id="cd18794">
    <property type="entry name" value="SF2_C_RecQ"/>
    <property type="match status" value="1"/>
</dbReference>
<dbReference type="PROSITE" id="PS51192">
    <property type="entry name" value="HELICASE_ATP_BIND_1"/>
    <property type="match status" value="1"/>
</dbReference>
<dbReference type="Pfam" id="PF00271">
    <property type="entry name" value="Helicase_C"/>
    <property type="match status" value="1"/>
</dbReference>
<evidence type="ECO:0000256" key="3">
    <source>
        <dbReference type="ARBA" id="ARBA00022741"/>
    </source>
</evidence>
<dbReference type="STRING" id="486041.B0DEA3"/>
<comment type="subcellular location">
    <subcellularLocation>
        <location evidence="10">Nucleus</location>
    </subcellularLocation>
</comment>
<evidence type="ECO:0000256" key="1">
    <source>
        <dbReference type="ARBA" id="ARBA00005446"/>
    </source>
</evidence>
<reference evidence="13 14" key="1">
    <citation type="journal article" date="2008" name="Nature">
        <title>The genome of Laccaria bicolor provides insights into mycorrhizal symbiosis.</title>
        <authorList>
            <person name="Martin F."/>
            <person name="Aerts A."/>
            <person name="Ahren D."/>
            <person name="Brun A."/>
            <person name="Danchin E.G.J."/>
            <person name="Duchaussoy F."/>
            <person name="Gibon J."/>
            <person name="Kohler A."/>
            <person name="Lindquist E."/>
            <person name="Pereda V."/>
            <person name="Salamov A."/>
            <person name="Shapiro H.J."/>
            <person name="Wuyts J."/>
            <person name="Blaudez D."/>
            <person name="Buee M."/>
            <person name="Brokstein P."/>
            <person name="Canbaeck B."/>
            <person name="Cohen D."/>
            <person name="Courty P.E."/>
            <person name="Coutinho P.M."/>
            <person name="Delaruelle C."/>
            <person name="Detter J.C."/>
            <person name="Deveau A."/>
            <person name="DiFazio S."/>
            <person name="Duplessis S."/>
            <person name="Fraissinet-Tachet L."/>
            <person name="Lucic E."/>
            <person name="Frey-Klett P."/>
            <person name="Fourrey C."/>
            <person name="Feussner I."/>
            <person name="Gay G."/>
            <person name="Grimwood J."/>
            <person name="Hoegger P.J."/>
            <person name="Jain P."/>
            <person name="Kilaru S."/>
            <person name="Labbe J."/>
            <person name="Lin Y.C."/>
            <person name="Legue V."/>
            <person name="Le Tacon F."/>
            <person name="Marmeisse R."/>
            <person name="Melayah D."/>
            <person name="Montanini B."/>
            <person name="Muratet M."/>
            <person name="Nehls U."/>
            <person name="Niculita-Hirzel H."/>
            <person name="Oudot-Le Secq M.P."/>
            <person name="Peter M."/>
            <person name="Quesneville H."/>
            <person name="Rajashekar B."/>
            <person name="Reich M."/>
            <person name="Rouhier N."/>
            <person name="Schmutz J."/>
            <person name="Yin T."/>
            <person name="Chalot M."/>
            <person name="Henrissat B."/>
            <person name="Kuees U."/>
            <person name="Lucas S."/>
            <person name="Van de Peer Y."/>
            <person name="Podila G.K."/>
            <person name="Polle A."/>
            <person name="Pukkila P.J."/>
            <person name="Richardson P.M."/>
            <person name="Rouze P."/>
            <person name="Sanders I.R."/>
            <person name="Stajich J.E."/>
            <person name="Tunlid A."/>
            <person name="Tuskan G."/>
            <person name="Grigoriev I.V."/>
        </authorList>
    </citation>
    <scope>NUCLEOTIDE SEQUENCE [LARGE SCALE GENOMIC DNA]</scope>
    <source>
        <strain evidence="14">S238N-H82 / ATCC MYA-4686</strain>
    </source>
</reference>
<name>B0DEA3_LACBS</name>
<dbReference type="InterPro" id="IPR014001">
    <property type="entry name" value="Helicase_ATP-bd"/>
</dbReference>
<dbReference type="GO" id="GO:0000724">
    <property type="term" value="P:double-strand break repair via homologous recombination"/>
    <property type="evidence" value="ECO:0007669"/>
    <property type="project" value="TreeGrafter"/>
</dbReference>
<keyword evidence="8" id="KW-0413">Isomerase</keyword>
<feature type="non-terminal residue" evidence="13">
    <location>
        <position position="1"/>
    </location>
</feature>
<dbReference type="InParanoid" id="B0DEA3"/>
<dbReference type="PANTHER" id="PTHR13710">
    <property type="entry name" value="DNA HELICASE RECQ FAMILY MEMBER"/>
    <property type="match status" value="1"/>
</dbReference>
<dbReference type="SUPFAM" id="SSF52540">
    <property type="entry name" value="P-loop containing nucleoside triphosphate hydrolases"/>
    <property type="match status" value="1"/>
</dbReference>
<dbReference type="Gene3D" id="1.10.10.10">
    <property type="entry name" value="Winged helix-like DNA-binding domain superfamily/Winged helix DNA-binding domain"/>
    <property type="match status" value="1"/>
</dbReference>
<dbReference type="GO" id="GO:0043138">
    <property type="term" value="F:3'-5' DNA helicase activity"/>
    <property type="evidence" value="ECO:0007669"/>
    <property type="project" value="UniProtKB-EC"/>
</dbReference>
<evidence type="ECO:0000256" key="7">
    <source>
        <dbReference type="ARBA" id="ARBA00023125"/>
    </source>
</evidence>
<accession>B0DEA3</accession>
<dbReference type="GeneID" id="6077898"/>
<dbReference type="PANTHER" id="PTHR13710:SF105">
    <property type="entry name" value="ATP-DEPENDENT DNA HELICASE Q1"/>
    <property type="match status" value="1"/>
</dbReference>
<evidence type="ECO:0000256" key="6">
    <source>
        <dbReference type="ARBA" id="ARBA00022840"/>
    </source>
</evidence>
<keyword evidence="14" id="KW-1185">Reference proteome</keyword>
<comment type="similarity">
    <text evidence="1 10">Belongs to the helicase family. RecQ subfamily.</text>
</comment>
<dbReference type="EC" id="5.6.2.4" evidence="10"/>
<organism evidence="14">
    <name type="scientific">Laccaria bicolor (strain S238N-H82 / ATCC MYA-4686)</name>
    <name type="common">Bicoloured deceiver</name>
    <name type="synonym">Laccaria laccata var. bicolor</name>
    <dbReference type="NCBI Taxonomy" id="486041"/>
    <lineage>
        <taxon>Eukaryota</taxon>
        <taxon>Fungi</taxon>
        <taxon>Dikarya</taxon>
        <taxon>Basidiomycota</taxon>
        <taxon>Agaricomycotina</taxon>
        <taxon>Agaricomycetes</taxon>
        <taxon>Agaricomycetidae</taxon>
        <taxon>Agaricales</taxon>
        <taxon>Agaricineae</taxon>
        <taxon>Hydnangiaceae</taxon>
        <taxon>Laccaria</taxon>
    </lineage>
</organism>
<dbReference type="SMART" id="SM00490">
    <property type="entry name" value="HELICc"/>
    <property type="match status" value="1"/>
</dbReference>
<feature type="non-terminal residue" evidence="13">
    <location>
        <position position="570"/>
    </location>
</feature>
<evidence type="ECO:0000259" key="12">
    <source>
        <dbReference type="PROSITE" id="PS51194"/>
    </source>
</evidence>
<feature type="domain" description="Helicase ATP-binding" evidence="11">
    <location>
        <begin position="35"/>
        <end position="215"/>
    </location>
</feature>
<evidence type="ECO:0000256" key="4">
    <source>
        <dbReference type="ARBA" id="ARBA00022801"/>
    </source>
</evidence>